<proteinExistence type="predicted"/>
<feature type="region of interest" description="Disordered" evidence="1">
    <location>
        <begin position="388"/>
        <end position="431"/>
    </location>
</feature>
<evidence type="ECO:0000313" key="4">
    <source>
        <dbReference type="Proteomes" id="UP000663792"/>
    </source>
</evidence>
<sequence>MTAALPSVKSSASVTDVGPGAGVRRAWPARLLAVLALVLSVALVGGGTAGAEPSGSSSAPSDGTTVELSPGSTSPYDGQDEPPADQRVTWAVEPSTADGPDGRVSFRYELDGGAVVDDFVTVSNYGQSDVTFRLYASDGITTEEGVFDLRPGAETPTDSGSWIQLAQNEITVPARSRATVPFRITVPATATPGDHPAGVVASLSGAGADGSVNVEQRVGARVHLRVAGELTPRLEVQDLAADYRGGWTLGAGGTSTVGFDVVNTGNVRLSGTATLTVEAPFGVWDRTVELGQVPEILPGNRVHLTATVDGVPPLLVLSHRVSLTVAAVASDDVGALPGATEATARSAAMPWLWIVILIIAVAVVTILVQRRSRNRRVLAEAVAKARAEGREEARQAEAVGEEVGAVGEEVGGGGGTTADEPGPRRRGGDHR</sequence>
<keyword evidence="4" id="KW-1185">Reference proteome</keyword>
<feature type="compositionally biased region" description="Low complexity" evidence="1">
    <location>
        <begin position="50"/>
        <end position="65"/>
    </location>
</feature>
<feature type="region of interest" description="Disordered" evidence="1">
    <location>
        <begin position="49"/>
        <end position="84"/>
    </location>
</feature>
<name>A0A938YJM0_9ACTN</name>
<keyword evidence="2" id="KW-0812">Transmembrane</keyword>
<feature type="compositionally biased region" description="Low complexity" evidence="1">
    <location>
        <begin position="396"/>
        <end position="408"/>
    </location>
</feature>
<feature type="transmembrane region" description="Helical" evidence="2">
    <location>
        <begin position="351"/>
        <end position="368"/>
    </location>
</feature>
<evidence type="ECO:0000256" key="2">
    <source>
        <dbReference type="SAM" id="Phobius"/>
    </source>
</evidence>
<gene>
    <name evidence="3" type="ORF">JL106_18915</name>
</gene>
<evidence type="ECO:0000256" key="1">
    <source>
        <dbReference type="SAM" id="MobiDB-lite"/>
    </source>
</evidence>
<dbReference type="Proteomes" id="UP000663792">
    <property type="component" value="Unassembled WGS sequence"/>
</dbReference>
<protein>
    <submittedName>
        <fullName evidence="3">DUF916 domain-containing protein</fullName>
    </submittedName>
</protein>
<keyword evidence="2" id="KW-0472">Membrane</keyword>
<feature type="compositionally biased region" description="Polar residues" evidence="1">
    <location>
        <begin position="66"/>
        <end position="76"/>
    </location>
</feature>
<dbReference type="EMBL" id="JAERWK010000026">
    <property type="protein sequence ID" value="MBM9469364.1"/>
    <property type="molecule type" value="Genomic_DNA"/>
</dbReference>
<feature type="region of interest" description="Disordered" evidence="1">
    <location>
        <begin position="1"/>
        <end position="20"/>
    </location>
</feature>
<reference evidence="3" key="1">
    <citation type="submission" date="2021-01" db="EMBL/GenBank/DDBJ databases">
        <title>YIM 132084 draft genome.</title>
        <authorList>
            <person name="An D."/>
        </authorList>
    </citation>
    <scope>NUCLEOTIDE SEQUENCE</scope>
    <source>
        <strain evidence="3">YIM 132084</strain>
    </source>
</reference>
<evidence type="ECO:0000313" key="3">
    <source>
        <dbReference type="EMBL" id="MBM9469364.1"/>
    </source>
</evidence>
<accession>A0A938YJM0</accession>
<comment type="caution">
    <text evidence="3">The sequence shown here is derived from an EMBL/GenBank/DDBJ whole genome shotgun (WGS) entry which is preliminary data.</text>
</comment>
<organism evidence="3 4">
    <name type="scientific">Nakamurella leprariae</name>
    <dbReference type="NCBI Taxonomy" id="2803911"/>
    <lineage>
        <taxon>Bacteria</taxon>
        <taxon>Bacillati</taxon>
        <taxon>Actinomycetota</taxon>
        <taxon>Actinomycetes</taxon>
        <taxon>Nakamurellales</taxon>
        <taxon>Nakamurellaceae</taxon>
        <taxon>Nakamurella</taxon>
    </lineage>
</organism>
<dbReference type="RefSeq" id="WP_205262328.1">
    <property type="nucleotide sequence ID" value="NZ_JAERWK010000026.1"/>
</dbReference>
<keyword evidence="2" id="KW-1133">Transmembrane helix</keyword>
<dbReference type="AlphaFoldDB" id="A0A938YJM0"/>